<accession>A0A7S1PMS3</accession>
<feature type="region of interest" description="Disordered" evidence="2">
    <location>
        <begin position="360"/>
        <end position="422"/>
    </location>
</feature>
<keyword evidence="1" id="KW-0175">Coiled coil</keyword>
<organism evidence="3">
    <name type="scientific">Neobodo designis</name>
    <name type="common">Flagellated protozoan</name>
    <name type="synonym">Bodo designis</name>
    <dbReference type="NCBI Taxonomy" id="312471"/>
    <lineage>
        <taxon>Eukaryota</taxon>
        <taxon>Discoba</taxon>
        <taxon>Euglenozoa</taxon>
        <taxon>Kinetoplastea</taxon>
        <taxon>Metakinetoplastina</taxon>
        <taxon>Neobodonida</taxon>
        <taxon>Neobodo</taxon>
    </lineage>
</organism>
<proteinExistence type="predicted"/>
<name>A0A7S1PMS3_NEODS</name>
<feature type="region of interest" description="Disordered" evidence="2">
    <location>
        <begin position="1"/>
        <end position="111"/>
    </location>
</feature>
<evidence type="ECO:0000256" key="2">
    <source>
        <dbReference type="SAM" id="MobiDB-lite"/>
    </source>
</evidence>
<dbReference type="AlphaFoldDB" id="A0A7S1PMS3"/>
<feature type="coiled-coil region" evidence="1">
    <location>
        <begin position="267"/>
        <end position="301"/>
    </location>
</feature>
<sequence>MIGVSLGFKPTTAAAEGSRWSSSSAPLQQVRRPRSALPRRVPGVERRQGRVPSPASASSRGNACAGYFGEASNGTGETASTPAPDAVPPCGPFSHADGDGESPGFSQGPSPVLVEQLGLRRLPVTLSSQGGRPRQRNTFIALPEATGVSRKAAMPRPRSAASMRGAPIVPAASAIERRQSARDIELALREDLARLPPDSKVARLTVHRRALCDYADSLDDECARSLLMSVVHEYDALRFERVDEEMQSLVERVRDVQHSQEQSRELLRRQQRANGELTLEIENLRRQLANRNEMLAQIAATHNITVAGIDGDAAGAKSHTAAPERTLTLTDIRQNQNRVAEKYGDFVRPTSLSAAEELEGAGRPLDDLVPNDVSDIGKPAPSQERTARAQATHLQLFHNSRGPAESAVDLEANVPPELQAEV</sequence>
<gene>
    <name evidence="3" type="ORF">NDES1114_LOCUS2243</name>
</gene>
<dbReference type="EMBL" id="HBGF01003251">
    <property type="protein sequence ID" value="CAD9091865.1"/>
    <property type="molecule type" value="Transcribed_RNA"/>
</dbReference>
<feature type="compositionally biased region" description="Polar residues" evidence="2">
    <location>
        <begin position="72"/>
        <end position="81"/>
    </location>
</feature>
<reference evidence="3" key="1">
    <citation type="submission" date="2021-01" db="EMBL/GenBank/DDBJ databases">
        <authorList>
            <person name="Corre E."/>
            <person name="Pelletier E."/>
            <person name="Niang G."/>
            <person name="Scheremetjew M."/>
            <person name="Finn R."/>
            <person name="Kale V."/>
            <person name="Holt S."/>
            <person name="Cochrane G."/>
            <person name="Meng A."/>
            <person name="Brown T."/>
            <person name="Cohen L."/>
        </authorList>
    </citation>
    <scope>NUCLEOTIDE SEQUENCE</scope>
    <source>
        <strain evidence="3">CCAP 1951/1</strain>
    </source>
</reference>
<evidence type="ECO:0000313" key="3">
    <source>
        <dbReference type="EMBL" id="CAD9091865.1"/>
    </source>
</evidence>
<protein>
    <submittedName>
        <fullName evidence="3">Uncharacterized protein</fullName>
    </submittedName>
</protein>
<evidence type="ECO:0000256" key="1">
    <source>
        <dbReference type="SAM" id="Coils"/>
    </source>
</evidence>